<feature type="compositionally biased region" description="Gly residues" evidence="1">
    <location>
        <begin position="51"/>
        <end position="71"/>
    </location>
</feature>
<protein>
    <submittedName>
        <fullName evidence="2">Uncharacterized protein</fullName>
    </submittedName>
</protein>
<gene>
    <name evidence="2" type="ORF">SETIT_7G152000v2</name>
</gene>
<organism evidence="2">
    <name type="scientific">Setaria italica</name>
    <name type="common">Foxtail millet</name>
    <name type="synonym">Panicum italicum</name>
    <dbReference type="NCBI Taxonomy" id="4555"/>
    <lineage>
        <taxon>Eukaryota</taxon>
        <taxon>Viridiplantae</taxon>
        <taxon>Streptophyta</taxon>
        <taxon>Embryophyta</taxon>
        <taxon>Tracheophyta</taxon>
        <taxon>Spermatophyta</taxon>
        <taxon>Magnoliopsida</taxon>
        <taxon>Liliopsida</taxon>
        <taxon>Poales</taxon>
        <taxon>Poaceae</taxon>
        <taxon>PACMAD clade</taxon>
        <taxon>Panicoideae</taxon>
        <taxon>Panicodae</taxon>
        <taxon>Paniceae</taxon>
        <taxon>Cenchrinae</taxon>
        <taxon>Setaria</taxon>
    </lineage>
</organism>
<evidence type="ECO:0000256" key="1">
    <source>
        <dbReference type="SAM" id="MobiDB-lite"/>
    </source>
</evidence>
<feature type="region of interest" description="Disordered" evidence="1">
    <location>
        <begin position="32"/>
        <end position="113"/>
    </location>
</feature>
<feature type="compositionally biased region" description="Basic and acidic residues" evidence="1">
    <location>
        <begin position="33"/>
        <end position="43"/>
    </location>
</feature>
<reference evidence="2" key="2">
    <citation type="submission" date="2015-07" db="EMBL/GenBank/DDBJ databases">
        <authorList>
            <person name="Noorani M."/>
        </authorList>
    </citation>
    <scope>NUCLEOTIDE SEQUENCE</scope>
    <source>
        <strain evidence="2">Yugu1</strain>
    </source>
</reference>
<dbReference type="AlphaFoldDB" id="A0A368RVU8"/>
<evidence type="ECO:0000313" key="2">
    <source>
        <dbReference type="EMBL" id="RCV34336.1"/>
    </source>
</evidence>
<sequence length="324" mass="33623">MVCLSACAARLAWAGLDTIPLEGRLTAVGWFDEGGRHRGGEARRRGRRRPSGGGRRMGGARVGDGGGGGGGRGRKAAGAGELGSRRSSAPADRTLARLRHTGGGTRGRRGEERLEDRAAACPYLISGLQFNWIRLPSRQRHVTLHRTLAPLPQLGAHQAAPPPPAPHLTNATTASASMSPFRRCRLDLACPMVAPVVEGPHQRIAPTLCGGTGTHYHGGGRPISGQNDKGDGRYDGFGARPHGGRSGGNLIRLEYSELEMGTGTSGSGRHESTTREAKLSRCSAWGGGGAWWRGDVAGGLGVGGAIWAVGDGSVVGLGCYARLG</sequence>
<name>A0A368RVU8_SETIT</name>
<accession>A0A368RVU8</accession>
<reference evidence="2" key="1">
    <citation type="journal article" date="2012" name="Nat. Biotechnol.">
        <title>Reference genome sequence of the model plant Setaria.</title>
        <authorList>
            <person name="Bennetzen J.L."/>
            <person name="Schmutz J."/>
            <person name="Wang H."/>
            <person name="Percifield R."/>
            <person name="Hawkins J."/>
            <person name="Pontaroli A.C."/>
            <person name="Estep M."/>
            <person name="Feng L."/>
            <person name="Vaughn J.N."/>
            <person name="Grimwood J."/>
            <person name="Jenkins J."/>
            <person name="Barry K."/>
            <person name="Lindquist E."/>
            <person name="Hellsten U."/>
            <person name="Deshpande S."/>
            <person name="Wang X."/>
            <person name="Wu X."/>
            <person name="Mitros T."/>
            <person name="Triplett J."/>
            <person name="Yang X."/>
            <person name="Ye C.Y."/>
            <person name="Mauro-Herrera M."/>
            <person name="Wang L."/>
            <person name="Li P."/>
            <person name="Sharma M."/>
            <person name="Sharma R."/>
            <person name="Ronald P.C."/>
            <person name="Panaud O."/>
            <person name="Kellogg E.A."/>
            <person name="Brutnell T.P."/>
            <person name="Doust A.N."/>
            <person name="Tuskan G.A."/>
            <person name="Rokhsar D."/>
            <person name="Devos K.M."/>
        </authorList>
    </citation>
    <scope>NUCLEOTIDE SEQUENCE [LARGE SCALE GENOMIC DNA]</scope>
    <source>
        <strain evidence="2">Yugu1</strain>
    </source>
</reference>
<proteinExistence type="predicted"/>
<dbReference type="EMBL" id="CM003534">
    <property type="protein sequence ID" value="RCV34336.1"/>
    <property type="molecule type" value="Genomic_DNA"/>
</dbReference>